<dbReference type="Pfam" id="PF03061">
    <property type="entry name" value="4HBT"/>
    <property type="match status" value="1"/>
</dbReference>
<dbReference type="GO" id="GO:0052816">
    <property type="term" value="F:long-chain fatty acyl-CoA hydrolase activity"/>
    <property type="evidence" value="ECO:0007669"/>
    <property type="project" value="TreeGrafter"/>
</dbReference>
<evidence type="ECO:0000259" key="3">
    <source>
        <dbReference type="PROSITE" id="PS51770"/>
    </source>
</evidence>
<sequence>MGETANALILGAGEVAGMPSLEDTFIANRERVQPNHANNHGSCHGGNVMKWMDETGAMSAMRLAGRTCVTAGIERMDFKRPVPVGDIASYAYRTGRTSVGVRIRVFAENPRTGKRELTTESYFTFVAVDEDGSPMEVPELRVESDRERRLRSDAKAEAGGDADAGGE</sequence>
<keyword evidence="5" id="KW-1185">Reference proteome</keyword>
<proteinExistence type="predicted"/>
<organism evidence="4 5">
    <name type="scientific">Halocalculus aciditolerans</name>
    <dbReference type="NCBI Taxonomy" id="1383812"/>
    <lineage>
        <taxon>Archaea</taxon>
        <taxon>Methanobacteriati</taxon>
        <taxon>Methanobacteriota</taxon>
        <taxon>Stenosarchaea group</taxon>
        <taxon>Halobacteria</taxon>
        <taxon>Halobacteriales</taxon>
        <taxon>Halobacteriaceae</taxon>
        <taxon>Halocalculus</taxon>
    </lineage>
</organism>
<comment type="caution">
    <text evidence="4">The sequence shown here is derived from an EMBL/GenBank/DDBJ whole genome shotgun (WGS) entry which is preliminary data.</text>
</comment>
<dbReference type="InterPro" id="IPR006683">
    <property type="entry name" value="Thioestr_dom"/>
</dbReference>
<dbReference type="InterPro" id="IPR033120">
    <property type="entry name" value="HOTDOG_ACOT"/>
</dbReference>
<protein>
    <submittedName>
        <fullName evidence="4">Acyl-CoA thioesterase</fullName>
    </submittedName>
</protein>
<evidence type="ECO:0000313" key="4">
    <source>
        <dbReference type="EMBL" id="GGL58283.1"/>
    </source>
</evidence>
<evidence type="ECO:0000313" key="5">
    <source>
        <dbReference type="Proteomes" id="UP000607197"/>
    </source>
</evidence>
<reference evidence="4" key="2">
    <citation type="submission" date="2020-09" db="EMBL/GenBank/DDBJ databases">
        <authorList>
            <person name="Sun Q."/>
            <person name="Ohkuma M."/>
        </authorList>
    </citation>
    <scope>NUCLEOTIDE SEQUENCE</scope>
    <source>
        <strain evidence="4">JCM 19596</strain>
    </source>
</reference>
<dbReference type="PROSITE" id="PS51770">
    <property type="entry name" value="HOTDOG_ACOT"/>
    <property type="match status" value="1"/>
</dbReference>
<dbReference type="GO" id="GO:0006637">
    <property type="term" value="P:acyl-CoA metabolic process"/>
    <property type="evidence" value="ECO:0007669"/>
    <property type="project" value="TreeGrafter"/>
</dbReference>
<feature type="compositionally biased region" description="Basic and acidic residues" evidence="2">
    <location>
        <begin position="138"/>
        <end position="158"/>
    </location>
</feature>
<feature type="region of interest" description="Disordered" evidence="2">
    <location>
        <begin position="134"/>
        <end position="167"/>
    </location>
</feature>
<name>A0A830FJA6_9EURY</name>
<feature type="domain" description="HotDog ACOT-type" evidence="3">
    <location>
        <begin position="22"/>
        <end position="131"/>
    </location>
</feature>
<dbReference type="CDD" id="cd03442">
    <property type="entry name" value="BFIT_BACH"/>
    <property type="match status" value="1"/>
</dbReference>
<dbReference type="Gene3D" id="3.10.129.10">
    <property type="entry name" value="Hotdog Thioesterase"/>
    <property type="match status" value="1"/>
</dbReference>
<keyword evidence="1" id="KW-0378">Hydrolase</keyword>
<reference evidence="4" key="1">
    <citation type="journal article" date="2014" name="Int. J. Syst. Evol. Microbiol.">
        <title>Complete genome sequence of Corynebacterium casei LMG S-19264T (=DSM 44701T), isolated from a smear-ripened cheese.</title>
        <authorList>
            <consortium name="US DOE Joint Genome Institute (JGI-PGF)"/>
            <person name="Walter F."/>
            <person name="Albersmeier A."/>
            <person name="Kalinowski J."/>
            <person name="Ruckert C."/>
        </authorList>
    </citation>
    <scope>NUCLEOTIDE SEQUENCE</scope>
    <source>
        <strain evidence="4">JCM 19596</strain>
    </source>
</reference>
<dbReference type="AlphaFoldDB" id="A0A830FJA6"/>
<dbReference type="Proteomes" id="UP000607197">
    <property type="component" value="Unassembled WGS sequence"/>
</dbReference>
<evidence type="ECO:0000256" key="2">
    <source>
        <dbReference type="SAM" id="MobiDB-lite"/>
    </source>
</evidence>
<dbReference type="PANTHER" id="PTHR11049:SF24">
    <property type="entry name" value="CYTOSOLIC ACYL COENZYME A THIOESTER HYDROLASE"/>
    <property type="match status" value="1"/>
</dbReference>
<gene>
    <name evidence="4" type="ORF">GCM10009039_15660</name>
</gene>
<dbReference type="InterPro" id="IPR040170">
    <property type="entry name" value="Cytosol_ACT"/>
</dbReference>
<dbReference type="PANTHER" id="PTHR11049">
    <property type="entry name" value="ACYL COENZYME A THIOESTER HYDROLASE"/>
    <property type="match status" value="1"/>
</dbReference>
<dbReference type="InterPro" id="IPR029069">
    <property type="entry name" value="HotDog_dom_sf"/>
</dbReference>
<evidence type="ECO:0000256" key="1">
    <source>
        <dbReference type="ARBA" id="ARBA00022801"/>
    </source>
</evidence>
<dbReference type="EMBL" id="BMPG01000002">
    <property type="protein sequence ID" value="GGL58283.1"/>
    <property type="molecule type" value="Genomic_DNA"/>
</dbReference>
<accession>A0A830FJA6</accession>
<dbReference type="SUPFAM" id="SSF54637">
    <property type="entry name" value="Thioesterase/thiol ester dehydrase-isomerase"/>
    <property type="match status" value="1"/>
</dbReference>
<dbReference type="GO" id="GO:0005829">
    <property type="term" value="C:cytosol"/>
    <property type="evidence" value="ECO:0007669"/>
    <property type="project" value="TreeGrafter"/>
</dbReference>
<dbReference type="GO" id="GO:0009062">
    <property type="term" value="P:fatty acid catabolic process"/>
    <property type="evidence" value="ECO:0007669"/>
    <property type="project" value="TreeGrafter"/>
</dbReference>